<sequence>MPNHPQKTICTSLFSCFPFFRGPKVPTQDMLSTLPEELVLNILSHIHGFPASLRRKTLLDFCLTSKRFARLGQGTLYSSIDLRPLTQFYAVNSAVFYLLRTLLIDRPALGSHVQKLTITLDVQYGAALTHSHPELYPYLEQKVRSLGLPSYTYEGESWLRLLRPSSGASYEAVLCVLLLLVPNLSHLSVGFSAHINRCSLLPTLRALNPPIFLTRLRSLAIGNDCWRLIPSRIPYPPLLYNPNTPTPLESLTLTVRSDASLGASQRHSHTISVTKLRIQEVGDLILKPEFARVFVGIKEVVFDYYHTKILEGVHVFLRTHARTLETVRITVTNAKNYWDLNYTPIDHFLELTKLKTLQISETVMFPREDVKNGWVPRRMLADILPDGLEELQIDVSDTMRRGDLACPQETLLDALGCVPTSLQSIRLVDRSPVTPTIVTSRYWWQNPEEEQLPDPDIFYMTMPVPARRGLLSKWRKFLEWKVTNCAGLNGKELKAKIWSFIQEGGMLDQGVRTFEQLEESHVREFGVSCLGVLELIRVY</sequence>
<dbReference type="AlphaFoldDB" id="A0A6A6DTU5"/>
<keyword evidence="2" id="KW-1185">Reference proteome</keyword>
<protein>
    <recommendedName>
        <fullName evidence="3">F-box domain-containing protein</fullName>
    </recommendedName>
</protein>
<gene>
    <name evidence="1" type="ORF">K469DRAFT_213113</name>
</gene>
<dbReference type="OrthoDB" id="3750626at2759"/>
<reference evidence="1" key="1">
    <citation type="journal article" date="2020" name="Stud. Mycol.">
        <title>101 Dothideomycetes genomes: a test case for predicting lifestyles and emergence of pathogens.</title>
        <authorList>
            <person name="Haridas S."/>
            <person name="Albert R."/>
            <person name="Binder M."/>
            <person name="Bloem J."/>
            <person name="Labutti K."/>
            <person name="Salamov A."/>
            <person name="Andreopoulos B."/>
            <person name="Baker S."/>
            <person name="Barry K."/>
            <person name="Bills G."/>
            <person name="Bluhm B."/>
            <person name="Cannon C."/>
            <person name="Castanera R."/>
            <person name="Culley D."/>
            <person name="Daum C."/>
            <person name="Ezra D."/>
            <person name="Gonzalez J."/>
            <person name="Henrissat B."/>
            <person name="Kuo A."/>
            <person name="Liang C."/>
            <person name="Lipzen A."/>
            <person name="Lutzoni F."/>
            <person name="Magnuson J."/>
            <person name="Mondo S."/>
            <person name="Nolan M."/>
            <person name="Ohm R."/>
            <person name="Pangilinan J."/>
            <person name="Park H.-J."/>
            <person name="Ramirez L."/>
            <person name="Alfaro M."/>
            <person name="Sun H."/>
            <person name="Tritt A."/>
            <person name="Yoshinaga Y."/>
            <person name="Zwiers L.-H."/>
            <person name="Turgeon B."/>
            <person name="Goodwin S."/>
            <person name="Spatafora J."/>
            <person name="Crous P."/>
            <person name="Grigoriev I."/>
        </authorList>
    </citation>
    <scope>NUCLEOTIDE SEQUENCE</scope>
    <source>
        <strain evidence="1">CBS 207.26</strain>
    </source>
</reference>
<organism evidence="1 2">
    <name type="scientific">Zopfia rhizophila CBS 207.26</name>
    <dbReference type="NCBI Taxonomy" id="1314779"/>
    <lineage>
        <taxon>Eukaryota</taxon>
        <taxon>Fungi</taxon>
        <taxon>Dikarya</taxon>
        <taxon>Ascomycota</taxon>
        <taxon>Pezizomycotina</taxon>
        <taxon>Dothideomycetes</taxon>
        <taxon>Dothideomycetes incertae sedis</taxon>
        <taxon>Zopfiaceae</taxon>
        <taxon>Zopfia</taxon>
    </lineage>
</organism>
<proteinExistence type="predicted"/>
<name>A0A6A6DTU5_9PEZI</name>
<evidence type="ECO:0000313" key="1">
    <source>
        <dbReference type="EMBL" id="KAF2183081.1"/>
    </source>
</evidence>
<evidence type="ECO:0000313" key="2">
    <source>
        <dbReference type="Proteomes" id="UP000800200"/>
    </source>
</evidence>
<dbReference type="Proteomes" id="UP000800200">
    <property type="component" value="Unassembled WGS sequence"/>
</dbReference>
<dbReference type="EMBL" id="ML994644">
    <property type="protein sequence ID" value="KAF2183081.1"/>
    <property type="molecule type" value="Genomic_DNA"/>
</dbReference>
<accession>A0A6A6DTU5</accession>
<evidence type="ECO:0008006" key="3">
    <source>
        <dbReference type="Google" id="ProtNLM"/>
    </source>
</evidence>